<organism evidence="1 2">
    <name type="scientific">Tsukamurella conjunctivitidis</name>
    <dbReference type="NCBI Taxonomy" id="2592068"/>
    <lineage>
        <taxon>Bacteria</taxon>
        <taxon>Bacillati</taxon>
        <taxon>Actinomycetota</taxon>
        <taxon>Actinomycetes</taxon>
        <taxon>Mycobacteriales</taxon>
        <taxon>Tsukamurellaceae</taxon>
        <taxon>Tsukamurella</taxon>
    </lineage>
</organism>
<evidence type="ECO:0000313" key="1">
    <source>
        <dbReference type="EMBL" id="TWS25598.1"/>
    </source>
</evidence>
<proteinExistence type="predicted"/>
<dbReference type="Proteomes" id="UP000319375">
    <property type="component" value="Unassembled WGS sequence"/>
</dbReference>
<protein>
    <submittedName>
        <fullName evidence="1">Uncharacterized protein</fullName>
    </submittedName>
</protein>
<keyword evidence="2" id="KW-1185">Reference proteome</keyword>
<evidence type="ECO:0000313" key="2">
    <source>
        <dbReference type="Proteomes" id="UP000319375"/>
    </source>
</evidence>
<comment type="caution">
    <text evidence="1">The sequence shown here is derived from an EMBL/GenBank/DDBJ whole genome shotgun (WGS) entry which is preliminary data.</text>
</comment>
<name>A0A5C5RSS8_9ACTN</name>
<dbReference type="EMBL" id="VIGX01000026">
    <property type="protein sequence ID" value="TWS25598.1"/>
    <property type="molecule type" value="Genomic_DNA"/>
</dbReference>
<sequence length="65" mass="7158">MTGPPWVSLWPTNDHADCSKDARHIGIRMDTYLLDPNGVTKIAPATFCPDCYAQHKSTTNAEEAP</sequence>
<reference evidence="1 2" key="1">
    <citation type="submission" date="2019-06" db="EMBL/GenBank/DDBJ databases">
        <title>Tsukamurella conjunctivitidis sp. nov., Tsukamurella assacharolytica sp. nov. and Tsukamurella sputae sp. nov. isolated from patients with conjunctivitis, bacteraemia (lymphoma) and respiratory infection (sputum) in Hong Kong.</title>
        <authorList>
            <person name="Teng J.L.L."/>
            <person name="Lee H.H."/>
            <person name="Fong J.Y.H."/>
            <person name="Fok K.M.N."/>
            <person name="Lau S.K.P."/>
            <person name="Woo P.C.Y."/>
        </authorList>
    </citation>
    <scope>NUCLEOTIDE SEQUENCE [LARGE SCALE GENOMIC DNA]</scope>
    <source>
        <strain evidence="1 2">HKU72</strain>
    </source>
</reference>
<dbReference type="RefSeq" id="WP_146489272.1">
    <property type="nucleotide sequence ID" value="NZ_VIGX01000026.1"/>
</dbReference>
<dbReference type="AlphaFoldDB" id="A0A5C5RSS8"/>
<gene>
    <name evidence="1" type="ORF">FK530_23040</name>
</gene>
<accession>A0A5C5RSS8</accession>